<comment type="caution">
    <text evidence="3">The sequence shown here is derived from an EMBL/GenBank/DDBJ whole genome shotgun (WGS) entry which is preliminary data.</text>
</comment>
<organism evidence="3 4">
    <name type="scientific">Thermomonospora umbrina</name>
    <dbReference type="NCBI Taxonomy" id="111806"/>
    <lineage>
        <taxon>Bacteria</taxon>
        <taxon>Bacillati</taxon>
        <taxon>Actinomycetota</taxon>
        <taxon>Actinomycetes</taxon>
        <taxon>Streptosporangiales</taxon>
        <taxon>Thermomonosporaceae</taxon>
        <taxon>Thermomonospora</taxon>
    </lineage>
</organism>
<keyword evidence="2" id="KW-0472">Membrane</keyword>
<dbReference type="Proteomes" id="UP000256661">
    <property type="component" value="Unassembled WGS sequence"/>
</dbReference>
<dbReference type="AlphaFoldDB" id="A0A3D9SJZ5"/>
<evidence type="ECO:0000256" key="2">
    <source>
        <dbReference type="SAM" id="Phobius"/>
    </source>
</evidence>
<feature type="transmembrane region" description="Helical" evidence="2">
    <location>
        <begin position="34"/>
        <end position="57"/>
    </location>
</feature>
<keyword evidence="2" id="KW-0812">Transmembrane</keyword>
<keyword evidence="4" id="KW-1185">Reference proteome</keyword>
<feature type="region of interest" description="Disordered" evidence="1">
    <location>
        <begin position="55"/>
        <end position="135"/>
    </location>
</feature>
<evidence type="ECO:0000313" key="4">
    <source>
        <dbReference type="Proteomes" id="UP000256661"/>
    </source>
</evidence>
<accession>A0A3D9SJZ5</accession>
<evidence type="ECO:0000256" key="1">
    <source>
        <dbReference type="SAM" id="MobiDB-lite"/>
    </source>
</evidence>
<keyword evidence="2" id="KW-1133">Transmembrane helix</keyword>
<sequence length="154" mass="17312">MSISVQVGSIRFRVVTGPYREEDMSVQRFRPRRGLVVLLGALAVPGLVLGGAILALGPEPEPDRDPRSAVVSAEPTPTAPPPTPRTHPTFGKYVPPRPVRTAPPKRRPRPKATQPRTRPRPRQTQRPSAPECPETWRFNPFLRRWCERKGYIVD</sequence>
<gene>
    <name evidence="3" type="ORF">DFJ69_1665</name>
</gene>
<name>A0A3D9SJZ5_9ACTN</name>
<protein>
    <submittedName>
        <fullName evidence="3">Uncharacterized protein</fullName>
    </submittedName>
</protein>
<dbReference type="EMBL" id="QTTT01000001">
    <property type="protein sequence ID" value="REE96236.1"/>
    <property type="molecule type" value="Genomic_DNA"/>
</dbReference>
<evidence type="ECO:0000313" key="3">
    <source>
        <dbReference type="EMBL" id="REE96236.1"/>
    </source>
</evidence>
<reference evidence="3 4" key="1">
    <citation type="submission" date="2018-08" db="EMBL/GenBank/DDBJ databases">
        <title>Sequencing the genomes of 1000 actinobacteria strains.</title>
        <authorList>
            <person name="Klenk H.-P."/>
        </authorList>
    </citation>
    <scope>NUCLEOTIDE SEQUENCE [LARGE SCALE GENOMIC DNA]</scope>
    <source>
        <strain evidence="3 4">DSM 43927</strain>
    </source>
</reference>
<proteinExistence type="predicted"/>